<accession>A0A9J5WZJ4</accession>
<dbReference type="EMBL" id="JACXVP010000010">
    <property type="protein sequence ID" value="KAG5580815.1"/>
    <property type="molecule type" value="Genomic_DNA"/>
</dbReference>
<proteinExistence type="predicted"/>
<sequence>MSSQNESILHHPKAVCLGSIMSKKSIDMGLIIEQEMAMRPSEQTSLPEAEYIRDEADRKRAALVDTSSEVDVDSIPAETSLPTPASGPSEAKIDEEQIEVREEIIYGDLLDLEETIVQSMIHTSLTETSMKALSGSNIVDVTPDTEAQDQSDARGTDAQIDGAIV</sequence>
<name>A0A9J5WZJ4_SOLCO</name>
<evidence type="ECO:0008006" key="4">
    <source>
        <dbReference type="Google" id="ProtNLM"/>
    </source>
</evidence>
<organism evidence="2 3">
    <name type="scientific">Solanum commersonii</name>
    <name type="common">Commerson's wild potato</name>
    <name type="synonym">Commerson's nightshade</name>
    <dbReference type="NCBI Taxonomy" id="4109"/>
    <lineage>
        <taxon>Eukaryota</taxon>
        <taxon>Viridiplantae</taxon>
        <taxon>Streptophyta</taxon>
        <taxon>Embryophyta</taxon>
        <taxon>Tracheophyta</taxon>
        <taxon>Spermatophyta</taxon>
        <taxon>Magnoliopsida</taxon>
        <taxon>eudicotyledons</taxon>
        <taxon>Gunneridae</taxon>
        <taxon>Pentapetalae</taxon>
        <taxon>asterids</taxon>
        <taxon>lamiids</taxon>
        <taxon>Solanales</taxon>
        <taxon>Solanaceae</taxon>
        <taxon>Solanoideae</taxon>
        <taxon>Solaneae</taxon>
        <taxon>Solanum</taxon>
    </lineage>
</organism>
<reference evidence="2 3" key="1">
    <citation type="submission" date="2020-09" db="EMBL/GenBank/DDBJ databases">
        <title>De no assembly of potato wild relative species, Solanum commersonii.</title>
        <authorList>
            <person name="Cho K."/>
        </authorList>
    </citation>
    <scope>NUCLEOTIDE SEQUENCE [LARGE SCALE GENOMIC DNA]</scope>
    <source>
        <strain evidence="2">LZ3.2</strain>
        <tissue evidence="2">Leaf</tissue>
    </source>
</reference>
<dbReference type="PANTHER" id="PTHR33180">
    <property type="entry name" value="PHOTOSYSTEM II CP43 REACTION CENTER PROTEIN"/>
    <property type="match status" value="1"/>
</dbReference>
<dbReference type="Proteomes" id="UP000824120">
    <property type="component" value="Chromosome 10"/>
</dbReference>
<comment type="caution">
    <text evidence="2">The sequence shown here is derived from an EMBL/GenBank/DDBJ whole genome shotgun (WGS) entry which is preliminary data.</text>
</comment>
<dbReference type="PANTHER" id="PTHR33180:SF31">
    <property type="entry name" value="POLYPROTEIN PROTEIN"/>
    <property type="match status" value="1"/>
</dbReference>
<keyword evidence="3" id="KW-1185">Reference proteome</keyword>
<evidence type="ECO:0000256" key="1">
    <source>
        <dbReference type="SAM" id="MobiDB-lite"/>
    </source>
</evidence>
<dbReference type="AlphaFoldDB" id="A0A9J5WZJ4"/>
<evidence type="ECO:0000313" key="2">
    <source>
        <dbReference type="EMBL" id="KAG5580815.1"/>
    </source>
</evidence>
<feature type="region of interest" description="Disordered" evidence="1">
    <location>
        <begin position="65"/>
        <end position="96"/>
    </location>
</feature>
<evidence type="ECO:0000313" key="3">
    <source>
        <dbReference type="Proteomes" id="UP000824120"/>
    </source>
</evidence>
<protein>
    <recommendedName>
        <fullName evidence="4">Polyprotein protein</fullName>
    </recommendedName>
</protein>
<feature type="region of interest" description="Disordered" evidence="1">
    <location>
        <begin position="142"/>
        <end position="165"/>
    </location>
</feature>
<gene>
    <name evidence="2" type="ORF">H5410_051442</name>
</gene>